<sequence>MIIRYHDDDDTNEGSNNNKSSRSSSSSSNSNSNSSSSNNNNNNNNNYEEMRPTPCAPYAIIRGVGSRVVSESALRSAGTLLSRVQAPLPAPWPDGGPKSLR</sequence>
<dbReference type="EMBL" id="BLXT01005393">
    <property type="protein sequence ID" value="GFO22462.1"/>
    <property type="molecule type" value="Genomic_DNA"/>
</dbReference>
<feature type="compositionally biased region" description="Low complexity" evidence="1">
    <location>
        <begin position="15"/>
        <end position="46"/>
    </location>
</feature>
<reference evidence="2 3" key="1">
    <citation type="journal article" date="2021" name="Elife">
        <title>Chloroplast acquisition without the gene transfer in kleptoplastic sea slugs, Plakobranchus ocellatus.</title>
        <authorList>
            <person name="Maeda T."/>
            <person name="Takahashi S."/>
            <person name="Yoshida T."/>
            <person name="Shimamura S."/>
            <person name="Takaki Y."/>
            <person name="Nagai Y."/>
            <person name="Toyoda A."/>
            <person name="Suzuki Y."/>
            <person name="Arimoto A."/>
            <person name="Ishii H."/>
            <person name="Satoh N."/>
            <person name="Nishiyama T."/>
            <person name="Hasebe M."/>
            <person name="Maruyama T."/>
            <person name="Minagawa J."/>
            <person name="Obokata J."/>
            <person name="Shigenobu S."/>
        </authorList>
    </citation>
    <scope>NUCLEOTIDE SEQUENCE [LARGE SCALE GENOMIC DNA]</scope>
</reference>
<dbReference type="AlphaFoldDB" id="A0AAV4BST0"/>
<protein>
    <submittedName>
        <fullName evidence="2">Uncharacterized protein</fullName>
    </submittedName>
</protein>
<name>A0AAV4BST0_9GAST</name>
<gene>
    <name evidence="2" type="ORF">PoB_004896700</name>
</gene>
<feature type="region of interest" description="Disordered" evidence="1">
    <location>
        <begin position="80"/>
        <end position="101"/>
    </location>
</feature>
<evidence type="ECO:0000313" key="3">
    <source>
        <dbReference type="Proteomes" id="UP000735302"/>
    </source>
</evidence>
<accession>A0AAV4BST0</accession>
<organism evidence="2 3">
    <name type="scientific">Plakobranchus ocellatus</name>
    <dbReference type="NCBI Taxonomy" id="259542"/>
    <lineage>
        <taxon>Eukaryota</taxon>
        <taxon>Metazoa</taxon>
        <taxon>Spiralia</taxon>
        <taxon>Lophotrochozoa</taxon>
        <taxon>Mollusca</taxon>
        <taxon>Gastropoda</taxon>
        <taxon>Heterobranchia</taxon>
        <taxon>Euthyneura</taxon>
        <taxon>Panpulmonata</taxon>
        <taxon>Sacoglossa</taxon>
        <taxon>Placobranchoidea</taxon>
        <taxon>Plakobranchidae</taxon>
        <taxon>Plakobranchus</taxon>
    </lineage>
</organism>
<feature type="region of interest" description="Disordered" evidence="1">
    <location>
        <begin position="1"/>
        <end position="52"/>
    </location>
</feature>
<dbReference type="Proteomes" id="UP000735302">
    <property type="component" value="Unassembled WGS sequence"/>
</dbReference>
<evidence type="ECO:0000313" key="2">
    <source>
        <dbReference type="EMBL" id="GFO22462.1"/>
    </source>
</evidence>
<evidence type="ECO:0000256" key="1">
    <source>
        <dbReference type="SAM" id="MobiDB-lite"/>
    </source>
</evidence>
<comment type="caution">
    <text evidence="2">The sequence shown here is derived from an EMBL/GenBank/DDBJ whole genome shotgun (WGS) entry which is preliminary data.</text>
</comment>
<proteinExistence type="predicted"/>
<keyword evidence="3" id="KW-1185">Reference proteome</keyword>